<accession>A0A3M7SVL6</accession>
<protein>
    <submittedName>
        <fullName evidence="1">Uncharacterized protein</fullName>
    </submittedName>
</protein>
<dbReference type="OrthoDB" id="5985495at2759"/>
<dbReference type="AlphaFoldDB" id="A0A3M7SVL6"/>
<proteinExistence type="predicted"/>
<dbReference type="Proteomes" id="UP000276133">
    <property type="component" value="Unassembled WGS sequence"/>
</dbReference>
<evidence type="ECO:0000313" key="1">
    <source>
        <dbReference type="EMBL" id="RNA39864.1"/>
    </source>
</evidence>
<dbReference type="EMBL" id="REGN01000699">
    <property type="protein sequence ID" value="RNA39864.1"/>
    <property type="molecule type" value="Genomic_DNA"/>
</dbReference>
<name>A0A3M7SVL6_BRAPC</name>
<sequence length="179" mass="20891">MRFESKHSYFKRVNEATSNHVNLTYSLTTKHQNLQLYHLISNDYFGSTMYGPQQKTNKDLLDFIKLITSDDKICLYNWAEINSIKFQIDDVLVTKIVNSVPTFSIIKSIGLSKNKIVFIIKDLQTIEYVNFKLGYSVCEAEILYSEIDYESIFSPFPLDLYDDAENQNQKFVIPKYPLI</sequence>
<evidence type="ECO:0000313" key="2">
    <source>
        <dbReference type="Proteomes" id="UP000276133"/>
    </source>
</evidence>
<reference evidence="1 2" key="1">
    <citation type="journal article" date="2018" name="Sci. Rep.">
        <title>Genomic signatures of local adaptation to the degree of environmental predictability in rotifers.</title>
        <authorList>
            <person name="Franch-Gras L."/>
            <person name="Hahn C."/>
            <person name="Garcia-Roger E.M."/>
            <person name="Carmona M.J."/>
            <person name="Serra M."/>
            <person name="Gomez A."/>
        </authorList>
    </citation>
    <scope>NUCLEOTIDE SEQUENCE [LARGE SCALE GENOMIC DNA]</scope>
    <source>
        <strain evidence="1">HYR1</strain>
    </source>
</reference>
<gene>
    <name evidence="1" type="ORF">BpHYR1_010381</name>
</gene>
<organism evidence="1 2">
    <name type="scientific">Brachionus plicatilis</name>
    <name type="common">Marine rotifer</name>
    <name type="synonym">Brachionus muelleri</name>
    <dbReference type="NCBI Taxonomy" id="10195"/>
    <lineage>
        <taxon>Eukaryota</taxon>
        <taxon>Metazoa</taxon>
        <taxon>Spiralia</taxon>
        <taxon>Gnathifera</taxon>
        <taxon>Rotifera</taxon>
        <taxon>Eurotatoria</taxon>
        <taxon>Monogononta</taxon>
        <taxon>Pseudotrocha</taxon>
        <taxon>Ploima</taxon>
        <taxon>Brachionidae</taxon>
        <taxon>Brachionus</taxon>
    </lineage>
</organism>
<keyword evidence="2" id="KW-1185">Reference proteome</keyword>
<comment type="caution">
    <text evidence="1">The sequence shown here is derived from an EMBL/GenBank/DDBJ whole genome shotgun (WGS) entry which is preliminary data.</text>
</comment>